<dbReference type="InterPro" id="IPR029043">
    <property type="entry name" value="GcvT/YgfZ_C"/>
</dbReference>
<organism evidence="3 4">
    <name type="scientific">Sphingomonas psychrotolerans</name>
    <dbReference type="NCBI Taxonomy" id="1327635"/>
    <lineage>
        <taxon>Bacteria</taxon>
        <taxon>Pseudomonadati</taxon>
        <taxon>Pseudomonadota</taxon>
        <taxon>Alphaproteobacteria</taxon>
        <taxon>Sphingomonadales</taxon>
        <taxon>Sphingomonadaceae</taxon>
        <taxon>Sphingomonas</taxon>
    </lineage>
</organism>
<evidence type="ECO:0000256" key="1">
    <source>
        <dbReference type="PIRSR" id="PIRSR006487-1"/>
    </source>
</evidence>
<dbReference type="Pfam" id="PF01571">
    <property type="entry name" value="GCV_T"/>
    <property type="match status" value="1"/>
</dbReference>
<reference evidence="3 4" key="1">
    <citation type="submission" date="2017-11" db="EMBL/GenBank/DDBJ databases">
        <title>Complete genome sequence of Sphingomonas sp. Strain Cra20, a psychrotolerant potential plant growth promoting rhizobacteria.</title>
        <authorList>
            <person name="Luo Y."/>
        </authorList>
    </citation>
    <scope>NUCLEOTIDE SEQUENCE [LARGE SCALE GENOMIC DNA]</scope>
    <source>
        <strain evidence="3 4">Cra20</strain>
    </source>
</reference>
<dbReference type="PIRSF" id="PIRSF006487">
    <property type="entry name" value="GcvT"/>
    <property type="match status" value="1"/>
</dbReference>
<dbReference type="Gene3D" id="3.30.1360.120">
    <property type="entry name" value="Probable tRNA modification gtpase trme, domain 1"/>
    <property type="match status" value="1"/>
</dbReference>
<proteinExistence type="predicted"/>
<dbReference type="GO" id="GO:0005829">
    <property type="term" value="C:cytosol"/>
    <property type="evidence" value="ECO:0007669"/>
    <property type="project" value="TreeGrafter"/>
</dbReference>
<accession>A0A2K8MHY8</accession>
<dbReference type="KEGG" id="sphc:CVN68_17320"/>
<feature type="domain" description="GCVT N-terminal" evidence="2">
    <location>
        <begin position="27"/>
        <end position="254"/>
    </location>
</feature>
<dbReference type="OrthoDB" id="9772660at2"/>
<dbReference type="PANTHER" id="PTHR43757">
    <property type="entry name" value="AMINOMETHYLTRANSFERASE"/>
    <property type="match status" value="1"/>
</dbReference>
<gene>
    <name evidence="3" type="ORF">CVN68_17320</name>
</gene>
<feature type="binding site" evidence="1">
    <location>
        <position position="212"/>
    </location>
    <ligand>
        <name>substrate</name>
    </ligand>
</feature>
<dbReference type="EMBL" id="CP024923">
    <property type="protein sequence ID" value="ATY33508.1"/>
    <property type="molecule type" value="Genomic_DNA"/>
</dbReference>
<dbReference type="SUPFAM" id="SSF103025">
    <property type="entry name" value="Folate-binding domain"/>
    <property type="match status" value="1"/>
</dbReference>
<dbReference type="PANTHER" id="PTHR43757:SF2">
    <property type="entry name" value="AMINOMETHYLTRANSFERASE, MITOCHONDRIAL"/>
    <property type="match status" value="1"/>
</dbReference>
<dbReference type="RefSeq" id="WP_100283307.1">
    <property type="nucleotide sequence ID" value="NZ_CP024923.1"/>
</dbReference>
<dbReference type="AlphaFoldDB" id="A0A2K8MHY8"/>
<evidence type="ECO:0000313" key="3">
    <source>
        <dbReference type="EMBL" id="ATY33508.1"/>
    </source>
</evidence>
<dbReference type="InterPro" id="IPR027266">
    <property type="entry name" value="TrmE/GcvT-like"/>
</dbReference>
<protein>
    <submittedName>
        <fullName evidence="3">Glycine cleavage system protein T</fullName>
    </submittedName>
</protein>
<keyword evidence="4" id="KW-1185">Reference proteome</keyword>
<dbReference type="InterPro" id="IPR028896">
    <property type="entry name" value="GcvT/YgfZ/DmdA"/>
</dbReference>
<evidence type="ECO:0000313" key="4">
    <source>
        <dbReference type="Proteomes" id="UP000229081"/>
    </source>
</evidence>
<sequence>MTDQTLQQLLDASGDIVELLRNQQTGPNVYPGVPAEYSNWRAEQQAWAQTCVLFNQSFHMVDLAVEGPDAFAMLNALGVNSFKGFVPDRAKQFVPVTPDGYVIGDVILFYLDEDKFNLVGRAPVIEWVEYHAATGGWNVTVSRDERTAVRPDPENRRSYRFQLQGPNAMPTLEKAMGATPPDLKFFHMARTAIAGKEVRALRHGMAGQPGYELFGPWADYDVVRNALIEAGKEFGLTLVGGRTYSSNTIESGWIPSPLPATYTGEALRPYREWLSANSYEAKASIGGSYVPETVEGYYLTPWDLGYGPFVKFDHDFIGRDALERMAGLPHRRKVTLALDNEDLMRVVSSQFTKADRAKYMEFPSAVYAMHPYDQVLIDGKLVGVSTWIGYSANEGRMLTLAMLDAEHAEPGTEVTLLWGEPDGGTRKPTVEKHVQTEIKAVVSPVPYSEVARDAYAESWRNRQPA</sequence>
<dbReference type="InterPro" id="IPR006222">
    <property type="entry name" value="GCVT_N"/>
</dbReference>
<evidence type="ECO:0000259" key="2">
    <source>
        <dbReference type="Pfam" id="PF01571"/>
    </source>
</evidence>
<dbReference type="SUPFAM" id="SSF101790">
    <property type="entry name" value="Aminomethyltransferase beta-barrel domain"/>
    <property type="match status" value="1"/>
</dbReference>
<dbReference type="Proteomes" id="UP000229081">
    <property type="component" value="Chromosome"/>
</dbReference>
<dbReference type="NCBIfam" id="NF047633">
    <property type="entry name" value="SyrngDmethDesA"/>
    <property type="match status" value="1"/>
</dbReference>
<name>A0A2K8MHY8_9SPHN</name>